<dbReference type="SUPFAM" id="SSF52540">
    <property type="entry name" value="P-loop containing nucleoside triphosphate hydrolases"/>
    <property type="match status" value="1"/>
</dbReference>
<dbReference type="STRING" id="455432.AWN90_33060"/>
<sequence length="312" mass="33265">MTAGDATPAVRTTELCKTYPGATTGAVNGLDLEIPRGIVYCLLGRNGAGKSTTIRMLTTLLPPSAGTAEVLGVPLEDVRRLRPLIGVALQEVALDPWLDTREQLEFGLALAGWSRTRRRARVAELIDRFGLGAVGRKRIGALSGGMRRRIDVALAVSHDPQLLFLDEPSSGLDIEGKDELWRAISELRDEGRTVVLTTHDMEEAVALADRVGIIKAGTLISSGPAAELTRARGARARIAAEPAAHRDAIDDLRTAGFEVATEHARTVTVALPAANAREIARLTAVLGGSGLADCEVRVDTTSLRDAFLEVTR</sequence>
<keyword evidence="6" id="KW-0046">Antibiotic resistance</keyword>
<evidence type="ECO:0000259" key="7">
    <source>
        <dbReference type="PROSITE" id="PS50893"/>
    </source>
</evidence>
<dbReference type="Gene3D" id="3.40.50.300">
    <property type="entry name" value="P-loop containing nucleotide triphosphate hydrolases"/>
    <property type="match status" value="1"/>
</dbReference>
<evidence type="ECO:0000256" key="4">
    <source>
        <dbReference type="ARBA" id="ARBA00022741"/>
    </source>
</evidence>
<evidence type="ECO:0000256" key="6">
    <source>
        <dbReference type="ARBA" id="ARBA00023251"/>
    </source>
</evidence>
<keyword evidence="3" id="KW-0813">Transport</keyword>
<reference evidence="8 9" key="1">
    <citation type="submission" date="2016-04" db="EMBL/GenBank/DDBJ databases">
        <authorList>
            <person name="Evans L.H."/>
            <person name="Alamgir A."/>
            <person name="Owens N."/>
            <person name="Weber N.D."/>
            <person name="Virtaneva K."/>
            <person name="Barbian K."/>
            <person name="Babar A."/>
            <person name="Rosenke K."/>
        </authorList>
    </citation>
    <scope>NUCLEOTIDE SEQUENCE [LARGE SCALE GENOMIC DNA]</scope>
    <source>
        <strain evidence="8 9">IFM 0406</strain>
    </source>
</reference>
<dbReference type="InterPro" id="IPR003593">
    <property type="entry name" value="AAA+_ATPase"/>
</dbReference>
<dbReference type="Proteomes" id="UP000076512">
    <property type="component" value="Unassembled WGS sequence"/>
</dbReference>
<dbReference type="InterPro" id="IPR027417">
    <property type="entry name" value="P-loop_NTPase"/>
</dbReference>
<dbReference type="Pfam" id="PF00005">
    <property type="entry name" value="ABC_tran"/>
    <property type="match status" value="1"/>
</dbReference>
<comment type="caution">
    <text evidence="8">The sequence shown here is derived from an EMBL/GenBank/DDBJ whole genome shotgun (WGS) entry which is preliminary data.</text>
</comment>
<dbReference type="CDD" id="cd03263">
    <property type="entry name" value="ABC_subfamily_A"/>
    <property type="match status" value="1"/>
</dbReference>
<evidence type="ECO:0000256" key="5">
    <source>
        <dbReference type="ARBA" id="ARBA00022840"/>
    </source>
</evidence>
<protein>
    <submittedName>
        <fullName evidence="8">ABC transporter ATP-binding protein</fullName>
    </submittedName>
</protein>
<comment type="subcellular location">
    <subcellularLocation>
        <location evidence="1">Cell membrane</location>
        <topology evidence="1">Peripheral membrane protein</topology>
    </subcellularLocation>
</comment>
<dbReference type="PANTHER" id="PTHR42711:SF5">
    <property type="entry name" value="ABC TRANSPORTER ATP-BINDING PROTEIN NATA"/>
    <property type="match status" value="1"/>
</dbReference>
<dbReference type="PANTHER" id="PTHR42711">
    <property type="entry name" value="ABC TRANSPORTER ATP-BINDING PROTEIN"/>
    <property type="match status" value="1"/>
</dbReference>
<dbReference type="GO" id="GO:0046677">
    <property type="term" value="P:response to antibiotic"/>
    <property type="evidence" value="ECO:0007669"/>
    <property type="project" value="UniProtKB-KW"/>
</dbReference>
<dbReference type="PROSITE" id="PS00211">
    <property type="entry name" value="ABC_TRANSPORTER_1"/>
    <property type="match status" value="1"/>
</dbReference>
<dbReference type="OrthoDB" id="9804819at2"/>
<dbReference type="EMBL" id="LWGR01000007">
    <property type="protein sequence ID" value="KZM73464.1"/>
    <property type="molecule type" value="Genomic_DNA"/>
</dbReference>
<evidence type="ECO:0000313" key="9">
    <source>
        <dbReference type="Proteomes" id="UP000076512"/>
    </source>
</evidence>
<comment type="similarity">
    <text evidence="2">Belongs to the ABC transporter superfamily.</text>
</comment>
<organism evidence="8 9">
    <name type="scientific">Nocardia terpenica</name>
    <dbReference type="NCBI Taxonomy" id="455432"/>
    <lineage>
        <taxon>Bacteria</taxon>
        <taxon>Bacillati</taxon>
        <taxon>Actinomycetota</taxon>
        <taxon>Actinomycetes</taxon>
        <taxon>Mycobacteriales</taxon>
        <taxon>Nocardiaceae</taxon>
        <taxon>Nocardia</taxon>
    </lineage>
</organism>
<dbReference type="GO" id="GO:0016887">
    <property type="term" value="F:ATP hydrolysis activity"/>
    <property type="evidence" value="ECO:0007669"/>
    <property type="project" value="InterPro"/>
</dbReference>
<keyword evidence="9" id="KW-1185">Reference proteome</keyword>
<dbReference type="InterPro" id="IPR003439">
    <property type="entry name" value="ABC_transporter-like_ATP-bd"/>
</dbReference>
<proteinExistence type="inferred from homology"/>
<dbReference type="AlphaFoldDB" id="A0A164MLD5"/>
<accession>A0A164MLD5</accession>
<evidence type="ECO:0000256" key="3">
    <source>
        <dbReference type="ARBA" id="ARBA00022448"/>
    </source>
</evidence>
<dbReference type="SMART" id="SM00382">
    <property type="entry name" value="AAA"/>
    <property type="match status" value="1"/>
</dbReference>
<dbReference type="RefSeq" id="WP_067590864.1">
    <property type="nucleotide sequence ID" value="NZ_JABMCZ010000001.1"/>
</dbReference>
<dbReference type="InterPro" id="IPR017871">
    <property type="entry name" value="ABC_transporter-like_CS"/>
</dbReference>
<dbReference type="GO" id="GO:0005524">
    <property type="term" value="F:ATP binding"/>
    <property type="evidence" value="ECO:0007669"/>
    <property type="project" value="UniProtKB-KW"/>
</dbReference>
<keyword evidence="5 8" id="KW-0067">ATP-binding</keyword>
<evidence type="ECO:0000256" key="2">
    <source>
        <dbReference type="ARBA" id="ARBA00005417"/>
    </source>
</evidence>
<keyword evidence="4" id="KW-0547">Nucleotide-binding</keyword>
<evidence type="ECO:0000256" key="1">
    <source>
        <dbReference type="ARBA" id="ARBA00004202"/>
    </source>
</evidence>
<evidence type="ECO:0000313" key="8">
    <source>
        <dbReference type="EMBL" id="KZM73464.1"/>
    </source>
</evidence>
<gene>
    <name evidence="8" type="ORF">AWN90_33060</name>
</gene>
<feature type="domain" description="ABC transporter" evidence="7">
    <location>
        <begin position="10"/>
        <end position="241"/>
    </location>
</feature>
<dbReference type="InterPro" id="IPR050763">
    <property type="entry name" value="ABC_transporter_ATP-binding"/>
</dbReference>
<dbReference type="GO" id="GO:0005886">
    <property type="term" value="C:plasma membrane"/>
    <property type="evidence" value="ECO:0007669"/>
    <property type="project" value="UniProtKB-SubCell"/>
</dbReference>
<name>A0A164MLD5_9NOCA</name>
<dbReference type="PROSITE" id="PS50893">
    <property type="entry name" value="ABC_TRANSPORTER_2"/>
    <property type="match status" value="1"/>
</dbReference>